<protein>
    <recommendedName>
        <fullName evidence="3">Bacterial repeat domain-containing protein</fullName>
    </recommendedName>
</protein>
<gene>
    <name evidence="2" type="ORF">B2A_15827</name>
</gene>
<dbReference type="AlphaFoldDB" id="T0XT52"/>
<organism evidence="2">
    <name type="scientific">mine drainage metagenome</name>
    <dbReference type="NCBI Taxonomy" id="410659"/>
    <lineage>
        <taxon>unclassified sequences</taxon>
        <taxon>metagenomes</taxon>
        <taxon>ecological metagenomes</taxon>
    </lineage>
</organism>
<proteinExistence type="predicted"/>
<evidence type="ECO:0000313" key="2">
    <source>
        <dbReference type="EMBL" id="EQD26006.1"/>
    </source>
</evidence>
<feature type="non-terminal residue" evidence="2">
    <location>
        <position position="1"/>
    </location>
</feature>
<dbReference type="EMBL" id="AUZZ01011503">
    <property type="protein sequence ID" value="EQD26006.1"/>
    <property type="molecule type" value="Genomic_DNA"/>
</dbReference>
<reference evidence="2" key="1">
    <citation type="submission" date="2013-08" db="EMBL/GenBank/DDBJ databases">
        <authorList>
            <person name="Mendez C."/>
            <person name="Richter M."/>
            <person name="Ferrer M."/>
            <person name="Sanchez J."/>
        </authorList>
    </citation>
    <scope>NUCLEOTIDE SEQUENCE</scope>
</reference>
<evidence type="ECO:0008006" key="3">
    <source>
        <dbReference type="Google" id="ProtNLM"/>
    </source>
</evidence>
<comment type="caution">
    <text evidence="2">The sequence shown here is derived from an EMBL/GenBank/DDBJ whole genome shotgun (WGS) entry which is preliminary data.</text>
</comment>
<feature type="region of interest" description="Disordered" evidence="1">
    <location>
        <begin position="276"/>
        <end position="338"/>
    </location>
</feature>
<sequence length="338" mass="35481">RYPCRCRILQIPSNNAKDKLTAVVDLLGYAQSGATINFTATFTSNGTNAVPPYSLQSQYVTSGTNGQAINYIWGTRVANVTVTTEYADLNASKTINFIAVVPIFFNISNIPPSLQSSSSSVATIDGVAYSYAQLTKKPTSFDWGCNTTHTYDFQPIVYNSSGTCFVFNSVTIDGFSSTRNSGTVTVSTCKTQSITASYSPQYELYEISSPSAGGSVSPGTSWYAPSSSVTISETPNTTGHYVFIDWTCNGTGCYSGTATSKSVTLNNPINETAVFQSTTTSTSTTSTSTTTSTTSTSTTSTSTTTSTTSTSTSTTSTSTTSTSTTTSTTVTTTSTTST</sequence>
<accession>T0XT52</accession>
<name>T0XT52_9ZZZZ</name>
<feature type="compositionally biased region" description="Low complexity" evidence="1">
    <location>
        <begin position="277"/>
        <end position="338"/>
    </location>
</feature>
<evidence type="ECO:0000256" key="1">
    <source>
        <dbReference type="SAM" id="MobiDB-lite"/>
    </source>
</evidence>
<feature type="non-terminal residue" evidence="2">
    <location>
        <position position="338"/>
    </location>
</feature>
<reference evidence="2" key="2">
    <citation type="journal article" date="2014" name="ISME J.">
        <title>Microbial stratification in low pH oxic and suboxic macroscopic growths along an acid mine drainage.</title>
        <authorList>
            <person name="Mendez-Garcia C."/>
            <person name="Mesa V."/>
            <person name="Sprenger R.R."/>
            <person name="Richter M."/>
            <person name="Diez M.S."/>
            <person name="Solano J."/>
            <person name="Bargiela R."/>
            <person name="Golyshina O.V."/>
            <person name="Manteca A."/>
            <person name="Ramos J.L."/>
            <person name="Gallego J.R."/>
            <person name="Llorente I."/>
            <person name="Martins Dos Santos V.A."/>
            <person name="Jensen O.N."/>
            <person name="Pelaez A.I."/>
            <person name="Sanchez J."/>
            <person name="Ferrer M."/>
        </authorList>
    </citation>
    <scope>NUCLEOTIDE SEQUENCE</scope>
</reference>